<dbReference type="GO" id="GO:0007156">
    <property type="term" value="P:homophilic cell adhesion via plasma membrane adhesion molecules"/>
    <property type="evidence" value="ECO:0007669"/>
    <property type="project" value="InterPro"/>
</dbReference>
<dbReference type="RefSeq" id="XP_024354631.1">
    <property type="nucleotide sequence ID" value="XM_024490766.1"/>
</dbReference>
<dbReference type="Proteomes" id="UP000019149">
    <property type="component" value="Unassembled WGS sequence"/>
</dbReference>
<dbReference type="Gene3D" id="2.60.40.60">
    <property type="entry name" value="Cadherins"/>
    <property type="match status" value="7"/>
</dbReference>
<dbReference type="GO" id="GO:0005509">
    <property type="term" value="F:calcium ion binding"/>
    <property type="evidence" value="ECO:0007669"/>
    <property type="project" value="UniProtKB-UniRule"/>
</dbReference>
<dbReference type="OMA" id="FPQTRIN"/>
<dbReference type="FunFam" id="2.60.40.60:FF:000092">
    <property type="entry name" value="Protocadherin 8"/>
    <property type="match status" value="1"/>
</dbReference>
<dbReference type="KEGG" id="egl:EGR_01517"/>
<evidence type="ECO:0000256" key="11">
    <source>
        <dbReference type="SAM" id="Phobius"/>
    </source>
</evidence>
<dbReference type="EMBL" id="APAU02000006">
    <property type="protein sequence ID" value="EUB63435.1"/>
    <property type="molecule type" value="Genomic_DNA"/>
</dbReference>
<dbReference type="Pfam" id="PF00028">
    <property type="entry name" value="Cadherin"/>
    <property type="match status" value="2"/>
</dbReference>
<dbReference type="CDD" id="cd11304">
    <property type="entry name" value="Cadherin_repeat"/>
    <property type="match status" value="7"/>
</dbReference>
<organism evidence="14 15">
    <name type="scientific">Echinococcus granulosus</name>
    <name type="common">Hydatid tapeworm</name>
    <dbReference type="NCBI Taxonomy" id="6210"/>
    <lineage>
        <taxon>Eukaryota</taxon>
        <taxon>Metazoa</taxon>
        <taxon>Spiralia</taxon>
        <taxon>Lophotrochozoa</taxon>
        <taxon>Platyhelminthes</taxon>
        <taxon>Cestoda</taxon>
        <taxon>Eucestoda</taxon>
        <taxon>Cyclophyllidea</taxon>
        <taxon>Taeniidae</taxon>
        <taxon>Echinococcus</taxon>
        <taxon>Echinococcus granulosus group</taxon>
    </lineage>
</organism>
<evidence type="ECO:0000256" key="10">
    <source>
        <dbReference type="SAM" id="MobiDB-lite"/>
    </source>
</evidence>
<gene>
    <name evidence="14" type="ORF">EGR_01517</name>
</gene>
<evidence type="ECO:0000256" key="4">
    <source>
        <dbReference type="ARBA" id="ARBA00022837"/>
    </source>
</evidence>
<comment type="caution">
    <text evidence="14">The sequence shown here is derived from an EMBL/GenBank/DDBJ whole genome shotgun (WGS) entry which is preliminary data.</text>
</comment>
<dbReference type="PROSITE" id="PS00232">
    <property type="entry name" value="CADHERIN_1"/>
    <property type="match status" value="2"/>
</dbReference>
<dbReference type="STRING" id="6210.W6UP58"/>
<evidence type="ECO:0000256" key="9">
    <source>
        <dbReference type="PROSITE-ProRule" id="PRU00043"/>
    </source>
</evidence>
<evidence type="ECO:0000313" key="14">
    <source>
        <dbReference type="EMBL" id="EUB63435.1"/>
    </source>
</evidence>
<feature type="transmembrane region" description="Helical" evidence="11">
    <location>
        <begin position="1089"/>
        <end position="1112"/>
    </location>
</feature>
<keyword evidence="5" id="KW-0130">Cell adhesion</keyword>
<feature type="domain" description="Cadherin" evidence="13">
    <location>
        <begin position="467"/>
        <end position="616"/>
    </location>
</feature>
<reference evidence="14 15" key="1">
    <citation type="journal article" date="2013" name="Nat. Genet.">
        <title>The genome of the hydatid tapeworm Echinococcus granulosus.</title>
        <authorList>
            <person name="Zheng H."/>
            <person name="Zhang W."/>
            <person name="Zhang L."/>
            <person name="Zhang Z."/>
            <person name="Li J."/>
            <person name="Lu G."/>
            <person name="Zhu Y."/>
            <person name="Wang Y."/>
            <person name="Huang Y."/>
            <person name="Liu J."/>
            <person name="Kang H."/>
            <person name="Chen J."/>
            <person name="Wang L."/>
            <person name="Chen A."/>
            <person name="Yu S."/>
            <person name="Gao Z."/>
            <person name="Jin L."/>
            <person name="Gu W."/>
            <person name="Wang Z."/>
            <person name="Zhao L."/>
            <person name="Shi B."/>
            <person name="Wen H."/>
            <person name="Lin R."/>
            <person name="Jones M.K."/>
            <person name="Brejova B."/>
            <person name="Vinar T."/>
            <person name="Zhao G."/>
            <person name="McManus D.P."/>
            <person name="Chen Z."/>
            <person name="Zhou Y."/>
            <person name="Wang S."/>
        </authorList>
    </citation>
    <scope>NUCLEOTIDE SEQUENCE [LARGE SCALE GENOMIC DNA]</scope>
</reference>
<dbReference type="SUPFAM" id="SSF49313">
    <property type="entry name" value="Cadherin-like"/>
    <property type="match status" value="6"/>
</dbReference>
<proteinExistence type="predicted"/>
<dbReference type="PANTHER" id="PTHR24028:SF146">
    <property type="entry name" value="CADHERIN 96CB, ISOFORM D-RELATED"/>
    <property type="match status" value="1"/>
</dbReference>
<dbReference type="SMART" id="SM00112">
    <property type="entry name" value="CA"/>
    <property type="match status" value="7"/>
</dbReference>
<feature type="domain" description="Cadherin" evidence="13">
    <location>
        <begin position="617"/>
        <end position="745"/>
    </location>
</feature>
<evidence type="ECO:0000256" key="7">
    <source>
        <dbReference type="ARBA" id="ARBA00023136"/>
    </source>
</evidence>
<evidence type="ECO:0000256" key="8">
    <source>
        <dbReference type="ARBA" id="ARBA00023180"/>
    </source>
</evidence>
<keyword evidence="3" id="KW-0677">Repeat</keyword>
<evidence type="ECO:0000259" key="13">
    <source>
        <dbReference type="PROSITE" id="PS50268"/>
    </source>
</evidence>
<dbReference type="OrthoDB" id="6252479at2759"/>
<feature type="signal peptide" evidence="12">
    <location>
        <begin position="1"/>
        <end position="24"/>
    </location>
</feature>
<feature type="domain" description="Cadherin" evidence="13">
    <location>
        <begin position="881"/>
        <end position="998"/>
    </location>
</feature>
<keyword evidence="7 11" id="KW-0472">Membrane</keyword>
<evidence type="ECO:0000256" key="6">
    <source>
        <dbReference type="ARBA" id="ARBA00022989"/>
    </source>
</evidence>
<feature type="compositionally biased region" description="Polar residues" evidence="10">
    <location>
        <begin position="1420"/>
        <end position="1436"/>
    </location>
</feature>
<feature type="domain" description="Cadherin" evidence="13">
    <location>
        <begin position="302"/>
        <end position="432"/>
    </location>
</feature>
<dbReference type="PRINTS" id="PR00205">
    <property type="entry name" value="CADHERIN"/>
</dbReference>
<dbReference type="InterPro" id="IPR050174">
    <property type="entry name" value="Protocadherin/Cadherin-CA"/>
</dbReference>
<keyword evidence="4 9" id="KW-0106">Calcium</keyword>
<dbReference type="PANTHER" id="PTHR24028">
    <property type="entry name" value="CADHERIN-87A"/>
    <property type="match status" value="1"/>
</dbReference>
<feature type="region of interest" description="Disordered" evidence="10">
    <location>
        <begin position="1027"/>
        <end position="1065"/>
    </location>
</feature>
<sequence length="1511" mass="164698">MRQLLKHMFNLFILAQLFIVSTQTSNLQHLTYVIQEEVPRGTKVGNLAEDILQIYDTYSTHGEKSPVNLMITNLQDIGPQHFAIDMINGYLIVTSRLDREVICPDSSGPGQARFPYSAENGGGHPMLEKIHSPGAPDSPCTLTLRVVYTPEQNEGGLKDPILLTVNIIVADVNDHVPVFPQTRINLELGEVSAVPGETTINLPTASDPDAGSNGTLSYWLEHVLSQHGHQHLNSTIFPFRLEGLVNGDPLRLRLNQPLDYEKLKSYEILLCVEDHGTPNSLSSRLRIHIDVLDENDNIPTFTRPNYFIIINESLPRGSVLLDLHAQDLDSGQNGQVSFELPAPMTEESKVVQQYFDVRTITPGYAKLFIRQSPDLDTGIDAQSSTPQEISIRRSRDFTLRVIATDNGSPRRHTSEATVTVRVLDVNDMTPKISVNFLATQGPQYQGNMFFRGSSPQKVHGVVMENVGRSVIAFVTVRDLDSGPWGQVACRTDNGAFKLVPISGSTAEFDSFEGPGEMEPRSANRELSFKLTTQKPFDREEIQQVPFRIICIDNVYKTGQTQTFVQDVSPPSIAAPSISDANGGKEFTIVTDRAKQLTAIALVSIRILDENDCPPEFSQAIYTFSVGENVPDFTNQPSTKSEGKPIGNIQARDRDLDPVLTYTLLSNPQDAFKIDSKSGTLHIVRPFDREAFLISKYEGIEVKRSLATNESTVVTHLRAQVSDGKHTAHTEIQVTITDVNDCPPIFERTTYEFFVEENCRPLNGHPIGTVLAHDSDMGLNGKIVYRLQPITDHDFSNSTSYPRDYNPARHFKIDPNTGNIHALHPLDREQYIHHIFHVIAIDTSDGLLHQQTSEKRTQFTATTTVTVIVNDENDNAPTITFPASHTTLRVEVGAPAGQQIFTVTATDPDAGENGTVRYSLSQSTPLVAGARVNEASAKGAIFSIDEQAGMVLLTEQLPSTPTKYLLTISAHDLGSIVQRNTSIAVIIHAVTKNQLEASVGYKGDGKMSVVWRGETAKCSLGDCPPGVRVPQTRHRAPGGSHGEGGGRVESDGGGGEGGQGRREDSRLAPLLPLPPALTTVQPFAFLTDRIIIFVLSSIFVVLLVVTVVLILLIRRRRFIEINTNHGHKDGPKVSQIQNNIAREGLPCATNALQLIRNDEVPGSKAVFYRTGLPSDGTSHSDSDGRSIFASETYPVNGEDPYTLLKPLSKNQGGPLSSNKHAVSTTPTSIITPLLLASRHASPHCTTHPLTSTNMYKTLPGASKWSQARKFPASILQIPITGSVAESGTQDHTAVLYSTSGNYSDDFAHIYPVCTTTRIVSHQAVGGARGTSPSGNGNLLAGLLTQPRRCPSAAVTAGTATYTEMSGQLLAAADSEGDIGKCEYQLLLQQKMPVIMQRRSSAGQSVHGEKPIEFSLSVDAWPSTSQGSDELMSASTTKVPRDEGGRHKVKSATLQPMDQGNSLDWNSDLEDTITSTTPLQPHKVVKFSASSISLNKLTPLGDGLSKTAQSSYV</sequence>
<dbReference type="InterPro" id="IPR020894">
    <property type="entry name" value="Cadherin_CS"/>
</dbReference>
<evidence type="ECO:0000256" key="3">
    <source>
        <dbReference type="ARBA" id="ARBA00022737"/>
    </source>
</evidence>
<keyword evidence="8" id="KW-0325">Glycoprotein</keyword>
<feature type="chain" id="PRO_5004882333" evidence="12">
    <location>
        <begin position="25"/>
        <end position="1511"/>
    </location>
</feature>
<feature type="domain" description="Cadherin" evidence="13">
    <location>
        <begin position="204"/>
        <end position="301"/>
    </location>
</feature>
<evidence type="ECO:0000256" key="5">
    <source>
        <dbReference type="ARBA" id="ARBA00022889"/>
    </source>
</evidence>
<evidence type="ECO:0000256" key="12">
    <source>
        <dbReference type="SAM" id="SignalP"/>
    </source>
</evidence>
<comment type="subcellular location">
    <subcellularLocation>
        <location evidence="1">Membrane</location>
        <topology evidence="1">Single-pass membrane protein</topology>
    </subcellularLocation>
</comment>
<dbReference type="GeneID" id="36337232"/>
<feature type="domain" description="Cadherin" evidence="13">
    <location>
        <begin position="746"/>
        <end position="878"/>
    </location>
</feature>
<keyword evidence="12" id="KW-0732">Signal</keyword>
<dbReference type="InterPro" id="IPR013164">
    <property type="entry name" value="Cadherin_N"/>
</dbReference>
<keyword evidence="2 11" id="KW-0812">Transmembrane</keyword>
<accession>W6UP58</accession>
<evidence type="ECO:0000313" key="15">
    <source>
        <dbReference type="Proteomes" id="UP000019149"/>
    </source>
</evidence>
<dbReference type="PROSITE" id="PS50268">
    <property type="entry name" value="CADHERIN_2"/>
    <property type="match status" value="7"/>
</dbReference>
<feature type="compositionally biased region" description="Polar residues" evidence="10">
    <location>
        <begin position="1450"/>
        <end position="1463"/>
    </location>
</feature>
<name>W6UP58_ECHGR</name>
<protein>
    <submittedName>
        <fullName evidence="14">Protocadherin-9</fullName>
    </submittedName>
</protein>
<dbReference type="InterPro" id="IPR002126">
    <property type="entry name" value="Cadherin-like_dom"/>
</dbReference>
<evidence type="ECO:0000256" key="1">
    <source>
        <dbReference type="ARBA" id="ARBA00004167"/>
    </source>
</evidence>
<dbReference type="CTD" id="36337232"/>
<keyword evidence="15" id="KW-1185">Reference proteome</keyword>
<dbReference type="GO" id="GO:0005886">
    <property type="term" value="C:plasma membrane"/>
    <property type="evidence" value="ECO:0007669"/>
    <property type="project" value="InterPro"/>
</dbReference>
<feature type="region of interest" description="Disordered" evidence="10">
    <location>
        <begin position="1415"/>
        <end position="1464"/>
    </location>
</feature>
<dbReference type="InterPro" id="IPR015919">
    <property type="entry name" value="Cadherin-like_sf"/>
</dbReference>
<feature type="domain" description="Cadherin" evidence="13">
    <location>
        <begin position="34"/>
        <end position="179"/>
    </location>
</feature>
<dbReference type="Pfam" id="PF08266">
    <property type="entry name" value="Cadherin_2"/>
    <property type="match status" value="1"/>
</dbReference>
<evidence type="ECO:0000256" key="2">
    <source>
        <dbReference type="ARBA" id="ARBA00022692"/>
    </source>
</evidence>
<keyword evidence="6 11" id="KW-1133">Transmembrane helix</keyword>